<dbReference type="Gene3D" id="3.40.920.10">
    <property type="entry name" value="Pyruvate-ferredoxin oxidoreductase, PFOR, domain III"/>
    <property type="match status" value="1"/>
</dbReference>
<dbReference type="InterPro" id="IPR019752">
    <property type="entry name" value="Pyrv/ketoisovalerate_OxRed_cat"/>
</dbReference>
<dbReference type="InterPro" id="IPR051626">
    <property type="entry name" value="Oxidoreductase_gamma_subunit"/>
</dbReference>
<dbReference type="OrthoDB" id="9794954at2"/>
<protein>
    <submittedName>
        <fullName evidence="3">Pyruvate ferredoxin oxidoreductase</fullName>
    </submittedName>
</protein>
<evidence type="ECO:0000259" key="2">
    <source>
        <dbReference type="Pfam" id="PF01558"/>
    </source>
</evidence>
<comment type="caution">
    <text evidence="3">The sequence shown here is derived from an EMBL/GenBank/DDBJ whole genome shotgun (WGS) entry which is preliminary data.</text>
</comment>
<dbReference type="EMBL" id="NXLR01000008">
    <property type="protein sequence ID" value="RDU59829.1"/>
    <property type="molecule type" value="Genomic_DNA"/>
</dbReference>
<dbReference type="InterPro" id="IPR002869">
    <property type="entry name" value="Pyrv_flavodox_OxRed_cen"/>
</dbReference>
<proteinExistence type="predicted"/>
<name>A0A3D8I3W6_9HELI</name>
<keyword evidence="4" id="KW-1185">Reference proteome</keyword>
<keyword evidence="1" id="KW-0560">Oxidoreductase</keyword>
<evidence type="ECO:0000313" key="3">
    <source>
        <dbReference type="EMBL" id="RDU59829.1"/>
    </source>
</evidence>
<organism evidence="3 4">
    <name type="scientific">Helicobacter marmotae</name>
    <dbReference type="NCBI Taxonomy" id="152490"/>
    <lineage>
        <taxon>Bacteria</taxon>
        <taxon>Pseudomonadati</taxon>
        <taxon>Campylobacterota</taxon>
        <taxon>Epsilonproteobacteria</taxon>
        <taxon>Campylobacterales</taxon>
        <taxon>Helicobacteraceae</taxon>
        <taxon>Helicobacter</taxon>
    </lineage>
</organism>
<sequence length="186" mass="20582">MLEIRWHSRAGQGAVTGAKGLADVIAGTGKEVQAFAFYGSAKRGASMTAYNRIDSQPILNHEKFMNPDYILVIDPGLVFITNICLYDKPETKYIITTRLSKEELIDKKPELATKEIYTLDCIQISIDALGKSIPNAPMLGALMRVSGMLKLDFFLEAFSKVLGKKLPPQVIEANKVAITRAYEEVK</sequence>
<reference evidence="3 4" key="1">
    <citation type="submission" date="2018-04" db="EMBL/GenBank/DDBJ databases">
        <title>Novel Campyloabacter and Helicobacter Species and Strains.</title>
        <authorList>
            <person name="Mannion A.J."/>
            <person name="Shen Z."/>
            <person name="Fox J.G."/>
        </authorList>
    </citation>
    <scope>NUCLEOTIDE SEQUENCE [LARGE SCALE GENOMIC DNA]</scope>
    <source>
        <strain evidence="3 4">MIT 98-6070</strain>
    </source>
</reference>
<accession>A0A3D8I3W6</accession>
<dbReference type="InterPro" id="IPR011894">
    <property type="entry name" value="PorC_KorC"/>
</dbReference>
<evidence type="ECO:0000313" key="4">
    <source>
        <dbReference type="Proteomes" id="UP000256599"/>
    </source>
</evidence>
<dbReference type="AlphaFoldDB" id="A0A3D8I3W6"/>
<feature type="domain" description="Pyruvate/ketoisovalerate oxidoreductase catalytic" evidence="2">
    <location>
        <begin position="10"/>
        <end position="183"/>
    </location>
</feature>
<dbReference type="NCBIfam" id="TIGR02175">
    <property type="entry name" value="PorC_KorC"/>
    <property type="match status" value="1"/>
</dbReference>
<dbReference type="PANTHER" id="PTHR43366:SF1">
    <property type="entry name" value="PYRUVATE SYNTHASE SUBUNIT PORC"/>
    <property type="match status" value="1"/>
</dbReference>
<evidence type="ECO:0000256" key="1">
    <source>
        <dbReference type="ARBA" id="ARBA00023002"/>
    </source>
</evidence>
<dbReference type="NCBIfam" id="NF004497">
    <property type="entry name" value="PRK05844.1"/>
    <property type="match status" value="1"/>
</dbReference>
<dbReference type="Proteomes" id="UP000256599">
    <property type="component" value="Unassembled WGS sequence"/>
</dbReference>
<dbReference type="RefSeq" id="WP_104700140.1">
    <property type="nucleotide sequence ID" value="NZ_FZPP01000021.1"/>
</dbReference>
<dbReference type="Pfam" id="PF01558">
    <property type="entry name" value="POR"/>
    <property type="match status" value="1"/>
</dbReference>
<gene>
    <name evidence="3" type="primary">porC</name>
    <name evidence="3" type="synonym">porG</name>
    <name evidence="3" type="ORF">CQA63_05285</name>
</gene>
<keyword evidence="3" id="KW-0670">Pyruvate</keyword>
<dbReference type="SUPFAM" id="SSF53323">
    <property type="entry name" value="Pyruvate-ferredoxin oxidoreductase, PFOR, domain III"/>
    <property type="match status" value="1"/>
</dbReference>
<dbReference type="PANTHER" id="PTHR43366">
    <property type="entry name" value="PYRUVATE SYNTHASE SUBUNIT PORC"/>
    <property type="match status" value="1"/>
</dbReference>
<dbReference type="GO" id="GO:0016625">
    <property type="term" value="F:oxidoreductase activity, acting on the aldehyde or oxo group of donors, iron-sulfur protein as acceptor"/>
    <property type="evidence" value="ECO:0007669"/>
    <property type="project" value="InterPro"/>
</dbReference>